<dbReference type="SUPFAM" id="SSF51658">
    <property type="entry name" value="Xylose isomerase-like"/>
    <property type="match status" value="1"/>
</dbReference>
<keyword evidence="2" id="KW-0378">Hydrolase</keyword>
<sequence length="337" mass="37391">MKFTNNPAVSTSCLGLHSSHTLEQKLQTAAKYDFRGVEIVHSDLFSYASSHSLTLPAAASKIRSLCSTLNLTILSLCPFENFEGTNTPLKDRLKNAAKWLHLARTLGALHLQVPAQYDPSASTDEPGILIPELQALADLAASEQPAIIIAYEPMSWSTHCSTWEIALNMAERVDRPNFKICIDTFHIATKIWASPYSPTGKFDGADEALRESLEGFVERFPKARLAYVQLSDGERFDSPFSERHPWYREGEAVEFSWSKHGRPFPLEEQFGGYFPIAEMVRVFVGGVGFGGWVSMETFDWRMKGGDVDVGECGERAAASFRAVIGAIETDCSLKEKL</sequence>
<dbReference type="STRING" id="1448308.A0A2T2NRD3"/>
<evidence type="ECO:0000259" key="1">
    <source>
        <dbReference type="Pfam" id="PF01261"/>
    </source>
</evidence>
<proteinExistence type="predicted"/>
<dbReference type="OrthoDB" id="5360893at2759"/>
<dbReference type="GO" id="GO:0004519">
    <property type="term" value="F:endonuclease activity"/>
    <property type="evidence" value="ECO:0007669"/>
    <property type="project" value="UniProtKB-KW"/>
</dbReference>
<name>A0A2T2NRD3_CORCC</name>
<dbReference type="InterPro" id="IPR036237">
    <property type="entry name" value="Xyl_isomerase-like_sf"/>
</dbReference>
<dbReference type="InterPro" id="IPR013022">
    <property type="entry name" value="Xyl_isomerase-like_TIM-brl"/>
</dbReference>
<accession>A0A2T2NRD3</accession>
<dbReference type="Proteomes" id="UP000240883">
    <property type="component" value="Unassembled WGS sequence"/>
</dbReference>
<feature type="domain" description="Xylose isomerase-like TIM barrel" evidence="1">
    <location>
        <begin position="27"/>
        <end position="299"/>
    </location>
</feature>
<dbReference type="Gene3D" id="3.20.20.150">
    <property type="entry name" value="Divalent-metal-dependent TIM barrel enzymes"/>
    <property type="match status" value="1"/>
</dbReference>
<dbReference type="Pfam" id="PF01261">
    <property type="entry name" value="AP_endonuc_2"/>
    <property type="match status" value="1"/>
</dbReference>
<evidence type="ECO:0000313" key="2">
    <source>
        <dbReference type="EMBL" id="PSN67648.1"/>
    </source>
</evidence>
<keyword evidence="3" id="KW-1185">Reference proteome</keyword>
<dbReference type="InterPro" id="IPR050312">
    <property type="entry name" value="IolE/XylAMocC-like"/>
</dbReference>
<dbReference type="AlphaFoldDB" id="A0A2T2NRD3"/>
<organism evidence="2 3">
    <name type="scientific">Corynespora cassiicola Philippines</name>
    <dbReference type="NCBI Taxonomy" id="1448308"/>
    <lineage>
        <taxon>Eukaryota</taxon>
        <taxon>Fungi</taxon>
        <taxon>Dikarya</taxon>
        <taxon>Ascomycota</taxon>
        <taxon>Pezizomycotina</taxon>
        <taxon>Dothideomycetes</taxon>
        <taxon>Pleosporomycetidae</taxon>
        <taxon>Pleosporales</taxon>
        <taxon>Corynesporascaceae</taxon>
        <taxon>Corynespora</taxon>
    </lineage>
</organism>
<keyword evidence="2" id="KW-0540">Nuclease</keyword>
<keyword evidence="2" id="KW-0255">Endonuclease</keyword>
<reference evidence="2 3" key="1">
    <citation type="journal article" date="2018" name="Front. Microbiol.">
        <title>Genome-Wide Analysis of Corynespora cassiicola Leaf Fall Disease Putative Effectors.</title>
        <authorList>
            <person name="Lopez D."/>
            <person name="Ribeiro S."/>
            <person name="Label P."/>
            <person name="Fumanal B."/>
            <person name="Venisse J.S."/>
            <person name="Kohler A."/>
            <person name="de Oliveira R.R."/>
            <person name="Labutti K."/>
            <person name="Lipzen A."/>
            <person name="Lail K."/>
            <person name="Bauer D."/>
            <person name="Ohm R.A."/>
            <person name="Barry K.W."/>
            <person name="Spatafora J."/>
            <person name="Grigoriev I.V."/>
            <person name="Martin F.M."/>
            <person name="Pujade-Renaud V."/>
        </authorList>
    </citation>
    <scope>NUCLEOTIDE SEQUENCE [LARGE SCALE GENOMIC DNA]</scope>
    <source>
        <strain evidence="2 3">Philippines</strain>
    </source>
</reference>
<dbReference type="PANTHER" id="PTHR12110:SF38">
    <property type="entry name" value="DIOXYGENASE, PUTATIVE (AFU_ORTHOLOGUE AFUA_6G00240)-RELATED"/>
    <property type="match status" value="1"/>
</dbReference>
<protein>
    <submittedName>
        <fullName evidence="2">AP endonuclease, family 2</fullName>
    </submittedName>
</protein>
<gene>
    <name evidence="2" type="ORF">BS50DRAFT_491562</name>
</gene>
<dbReference type="EMBL" id="KZ678134">
    <property type="protein sequence ID" value="PSN67648.1"/>
    <property type="molecule type" value="Genomic_DNA"/>
</dbReference>
<dbReference type="PANTHER" id="PTHR12110">
    <property type="entry name" value="HYDROXYPYRUVATE ISOMERASE"/>
    <property type="match status" value="1"/>
</dbReference>
<evidence type="ECO:0000313" key="3">
    <source>
        <dbReference type="Proteomes" id="UP000240883"/>
    </source>
</evidence>